<evidence type="ECO:0000256" key="3">
    <source>
        <dbReference type="ARBA" id="ARBA00022833"/>
    </source>
</evidence>
<keyword evidence="6" id="KW-0175">Coiled coil</keyword>
<dbReference type="Gene3D" id="3.30.40.10">
    <property type="entry name" value="Zinc/RING finger domain, C3HC4 (zinc finger)"/>
    <property type="match status" value="1"/>
</dbReference>
<evidence type="ECO:0000256" key="6">
    <source>
        <dbReference type="SAM" id="Coils"/>
    </source>
</evidence>
<dbReference type="Pfam" id="PF01753">
    <property type="entry name" value="zf-MYND"/>
    <property type="match status" value="1"/>
</dbReference>
<reference evidence="9 10" key="1">
    <citation type="journal article" date="2006" name="Science">
        <title>Phytophthora genome sequences uncover evolutionary origins and mechanisms of pathogenesis.</title>
        <authorList>
            <person name="Tyler B.M."/>
            <person name="Tripathy S."/>
            <person name="Zhang X."/>
            <person name="Dehal P."/>
            <person name="Jiang R.H."/>
            <person name="Aerts A."/>
            <person name="Arredondo F.D."/>
            <person name="Baxter L."/>
            <person name="Bensasson D."/>
            <person name="Beynon J.L."/>
            <person name="Chapman J."/>
            <person name="Damasceno C.M."/>
            <person name="Dorrance A.E."/>
            <person name="Dou D."/>
            <person name="Dickerman A.W."/>
            <person name="Dubchak I.L."/>
            <person name="Garbelotto M."/>
            <person name="Gijzen M."/>
            <person name="Gordon S.G."/>
            <person name="Govers F."/>
            <person name="Grunwald N.J."/>
            <person name="Huang W."/>
            <person name="Ivors K.L."/>
            <person name="Jones R.W."/>
            <person name="Kamoun S."/>
            <person name="Krampis K."/>
            <person name="Lamour K.H."/>
            <person name="Lee M.K."/>
            <person name="McDonald W.H."/>
            <person name="Medina M."/>
            <person name="Meijer H.J."/>
            <person name="Nordberg E.K."/>
            <person name="Maclean D.J."/>
            <person name="Ospina-Giraldo M.D."/>
            <person name="Morris P.F."/>
            <person name="Phuntumart V."/>
            <person name="Putnam N.H."/>
            <person name="Rash S."/>
            <person name="Rose J.K."/>
            <person name="Sakihama Y."/>
            <person name="Salamov A.A."/>
            <person name="Savidor A."/>
            <person name="Scheuring C.F."/>
            <person name="Smith B.M."/>
            <person name="Sobral B.W."/>
            <person name="Terry A."/>
            <person name="Torto-Alalibo T.A."/>
            <person name="Win J."/>
            <person name="Xu Z."/>
            <person name="Zhang H."/>
            <person name="Grigoriev I.V."/>
            <person name="Rokhsar D.S."/>
            <person name="Boore J.L."/>
        </authorList>
    </citation>
    <scope>NUCLEOTIDE SEQUENCE [LARGE SCALE GENOMIC DNA]</scope>
    <source>
        <strain evidence="9 10">P6497</strain>
    </source>
</reference>
<evidence type="ECO:0000259" key="8">
    <source>
        <dbReference type="PROSITE" id="PS50865"/>
    </source>
</evidence>
<feature type="region of interest" description="Disordered" evidence="7">
    <location>
        <begin position="42"/>
        <end position="76"/>
    </location>
</feature>
<dbReference type="SMART" id="SM00671">
    <property type="entry name" value="SEL1"/>
    <property type="match status" value="5"/>
</dbReference>
<dbReference type="Pfam" id="PF13432">
    <property type="entry name" value="TPR_16"/>
    <property type="match status" value="1"/>
</dbReference>
<evidence type="ECO:0000256" key="5">
    <source>
        <dbReference type="PROSITE-ProRule" id="PRU00339"/>
    </source>
</evidence>
<feature type="compositionally biased region" description="Low complexity" evidence="7">
    <location>
        <begin position="379"/>
        <end position="389"/>
    </location>
</feature>
<dbReference type="Gene3D" id="6.10.140.2220">
    <property type="match status" value="1"/>
</dbReference>
<keyword evidence="1" id="KW-0479">Metal-binding</keyword>
<dbReference type="Gene3D" id="1.25.40.10">
    <property type="entry name" value="Tetratricopeptide repeat domain"/>
    <property type="match status" value="3"/>
</dbReference>
<dbReference type="OMA" id="FPHQGVA"/>
<feature type="region of interest" description="Disordered" evidence="7">
    <location>
        <begin position="1310"/>
        <end position="1339"/>
    </location>
</feature>
<feature type="domain" description="MYND-type" evidence="8">
    <location>
        <begin position="1252"/>
        <end position="1294"/>
    </location>
</feature>
<evidence type="ECO:0000256" key="2">
    <source>
        <dbReference type="ARBA" id="ARBA00022771"/>
    </source>
</evidence>
<organism evidence="9 10">
    <name type="scientific">Phytophthora sojae (strain P6497)</name>
    <name type="common">Soybean stem and root rot agent</name>
    <name type="synonym">Phytophthora megasperma f. sp. glycines</name>
    <dbReference type="NCBI Taxonomy" id="1094619"/>
    <lineage>
        <taxon>Eukaryota</taxon>
        <taxon>Sar</taxon>
        <taxon>Stramenopiles</taxon>
        <taxon>Oomycota</taxon>
        <taxon>Peronosporomycetes</taxon>
        <taxon>Peronosporales</taxon>
        <taxon>Peronosporaceae</taxon>
        <taxon>Phytophthora</taxon>
    </lineage>
</organism>
<evidence type="ECO:0000256" key="1">
    <source>
        <dbReference type="ARBA" id="ARBA00022723"/>
    </source>
</evidence>
<dbReference type="PROSITE" id="PS50005">
    <property type="entry name" value="TPR"/>
    <property type="match status" value="3"/>
</dbReference>
<dbReference type="SUPFAM" id="SSF48452">
    <property type="entry name" value="TPR-like"/>
    <property type="match status" value="1"/>
</dbReference>
<keyword evidence="2 4" id="KW-0863">Zinc-finger</keyword>
<protein>
    <recommendedName>
        <fullName evidence="8">MYND-type domain-containing protein</fullName>
    </recommendedName>
</protein>
<name>G4ZTB7_PHYSP</name>
<dbReference type="PANTHER" id="PTHR44200:SF1">
    <property type="entry name" value="DNAJ HOMOLOG SUBFAMILY C MEMBER 7"/>
    <property type="match status" value="1"/>
</dbReference>
<dbReference type="SUPFAM" id="SSF144232">
    <property type="entry name" value="HIT/MYND zinc finger-like"/>
    <property type="match status" value="1"/>
</dbReference>
<dbReference type="InParanoid" id="G4ZTB7"/>
<dbReference type="PROSITE" id="PS01360">
    <property type="entry name" value="ZF_MYND_1"/>
    <property type="match status" value="1"/>
</dbReference>
<accession>G4ZTB7</accession>
<feature type="compositionally biased region" description="Basic residues" evidence="7">
    <location>
        <begin position="390"/>
        <end position="402"/>
    </location>
</feature>
<dbReference type="RefSeq" id="XP_009530310.1">
    <property type="nucleotide sequence ID" value="XM_009532015.1"/>
</dbReference>
<dbReference type="Pfam" id="PF08238">
    <property type="entry name" value="Sel1"/>
    <property type="match status" value="4"/>
</dbReference>
<sequence>MADASIESLASGAIAAGCLQAVMSMVHPELVRFVAFQKERVARSDAEQERNNTSRHVRRRRPEPDADAEGLSPEQQTDLSFQLKYLRRHWHSHLRSFGLDPELPAVVQRALLYRNKVSHQSQLTLAQYENAIATFEKLADIIECNALIRQQIKELVTKLLSFSPLGRKQAAAEAAEQPSNQVEREIGVKEAKSGLVDPVSMEPTPPPASLEQILQHNYLYDGDENEDPLWVDLKLIGNDYFKEGNYTEAIEAYSQALEVAPNQTVLFGNRAMCYLRLKDFECAREDAEDALDADNYENVKYYRLLSEAMMGMKDYDEAKEICAEGLELDPKDATLLSRRRTAEAMIQKEKEEYEKEKKRKEQEERANVVAANAAAAEAAAKAAPEQAKPGKNKSKNKKKNKAKNALPEIELVPMINYQEVPAKWIEVHTRGSRRLEMYQAGMENLVVAAKALLQITDSIGTPARALLPLDDLVKEGMTNLRIAGEAGVAEAWFRLGVLYSSSVRKGIPLTADPHKMMECFHKAASLRPFIRPPGNRVFPHQGVAEAENELGVCYRDGIPAPVVEADLKKAFHFFLRSAEHDYPVGQYNVAIAYSTGSGTPVDAFAARMWTSRAAQHGLPEAQQYLAQLFEKGYGGRRDESQAREWSMTASQNRITDLLMKHDFADVGVHVVGGGDIANKFSKNPAVSQRGKEVFQEFYDAYLDEKGYDSGPDFSVGVDTDDEDEIKITKVSSYTPSTTSSSDHFGRAGIYRPHSAVIDAEIQARAKAGGITACKYLASQKLIESAERLLATGDIKGALRDMKKADLTWERPKSVFTTAVGPKELLAKVLKEAAVSFQINPRDIDAAYVIGRWEMMSDQDIILHWKRCVKMHPNEASFHFYLGTAYLTLERYNDAMDSIEAALAIEKKPDWLYWFAAPMIGLGMIDPALSVYKEYVDSNPPDERFIPDACYSIGALYFKKYDNAMATVYHELGQMAESVAIRFPAFYPKVLFDTAKESLRSGMKKNGYMESSVIASVMAQNMIECEFCKTKIKPTQLFSHKLSKCPRRTVVCELCDDRMVFDALQPHRQSRHAVAGKSKKKKSKGKKRVQTTAPDAPAPQPMVKTEVSVTNSAPTQSSNLQELATPKFHFAGAILEITEAKGTSNQTVLTLKTVLDQRWTLRVNHSSPPAGSSALFDVSKAIEGAAADNSILVFWRRPPPLEAIDRRALAVPMEGEIYGQDVVIYILTCTSQALGFELCQLRHNKYMENGTMCAACGNPAYPGEKLSACGACKAVKYCSRDCQRVHWKRIHRHMCQNATLLSSCITMSEDVTPDERAGPRKQAAERQQQSTSKEKNAAPTNVRHEDAVFVDDTLKILEDILKDTKAKGDHCNGEDVIEYCMLPPRDPSRPEAISGSVRMFRRSVAGANEFVAEIAVGYLMSSPTLLQQQELHYFFQIPPHNPLKLKCDGTLVYLDTCTVHTDDRSARGFRLVMQMPLATYSLRAIAELLDYLLSNTNLYLTC</sequence>
<dbReference type="KEGG" id="psoj:PHYSODRAFT_334723"/>
<keyword evidence="10" id="KW-1185">Reference proteome</keyword>
<feature type="region of interest" description="Disordered" evidence="7">
    <location>
        <begin position="379"/>
        <end position="403"/>
    </location>
</feature>
<dbReference type="SMART" id="SM00028">
    <property type="entry name" value="TPR"/>
    <property type="match status" value="6"/>
</dbReference>
<dbReference type="InterPro" id="IPR002893">
    <property type="entry name" value="Znf_MYND"/>
</dbReference>
<feature type="repeat" description="TPR" evidence="5">
    <location>
        <begin position="230"/>
        <end position="263"/>
    </location>
</feature>
<feature type="repeat" description="TPR" evidence="5">
    <location>
        <begin position="299"/>
        <end position="332"/>
    </location>
</feature>
<feature type="compositionally biased region" description="Basic and acidic residues" evidence="7">
    <location>
        <begin position="42"/>
        <end position="52"/>
    </location>
</feature>
<feature type="region of interest" description="Disordered" evidence="7">
    <location>
        <begin position="1067"/>
        <end position="1102"/>
    </location>
</feature>
<keyword evidence="3" id="KW-0862">Zinc</keyword>
<dbReference type="Pfam" id="PF13181">
    <property type="entry name" value="TPR_8"/>
    <property type="match status" value="1"/>
</dbReference>
<dbReference type="Pfam" id="PF00515">
    <property type="entry name" value="TPR_1"/>
    <property type="match status" value="1"/>
</dbReference>
<dbReference type="Proteomes" id="UP000002640">
    <property type="component" value="Unassembled WGS sequence"/>
</dbReference>
<evidence type="ECO:0000256" key="4">
    <source>
        <dbReference type="PROSITE-ProRule" id="PRU00134"/>
    </source>
</evidence>
<dbReference type="SUPFAM" id="SSF81901">
    <property type="entry name" value="HCP-like"/>
    <property type="match status" value="1"/>
</dbReference>
<feature type="repeat" description="TPR" evidence="5">
    <location>
        <begin position="875"/>
        <end position="908"/>
    </location>
</feature>
<feature type="compositionally biased region" description="Basic and acidic residues" evidence="7">
    <location>
        <begin position="1312"/>
        <end position="1323"/>
    </location>
</feature>
<dbReference type="InterPro" id="IPR011990">
    <property type="entry name" value="TPR-like_helical_dom_sf"/>
</dbReference>
<gene>
    <name evidence="9" type="ORF">PHYSODRAFT_334723</name>
</gene>
<dbReference type="PANTHER" id="PTHR44200">
    <property type="entry name" value="DNAJ HOMOLOG SUBFAMILY C MEMBER 7"/>
    <property type="match status" value="1"/>
</dbReference>
<dbReference type="GO" id="GO:0008270">
    <property type="term" value="F:zinc ion binding"/>
    <property type="evidence" value="ECO:0007669"/>
    <property type="project" value="UniProtKB-KW"/>
</dbReference>
<dbReference type="InterPro" id="IPR013083">
    <property type="entry name" value="Znf_RING/FYVE/PHD"/>
</dbReference>
<evidence type="ECO:0000256" key="7">
    <source>
        <dbReference type="SAM" id="MobiDB-lite"/>
    </source>
</evidence>
<dbReference type="STRING" id="1094619.G4ZTB7"/>
<keyword evidence="5" id="KW-0802">TPR repeat</keyword>
<dbReference type="PROSITE" id="PS50865">
    <property type="entry name" value="ZF_MYND_2"/>
    <property type="match status" value="1"/>
</dbReference>
<evidence type="ECO:0000313" key="10">
    <source>
        <dbReference type="Proteomes" id="UP000002640"/>
    </source>
</evidence>
<dbReference type="InterPro" id="IPR006597">
    <property type="entry name" value="Sel1-like"/>
</dbReference>
<evidence type="ECO:0000313" key="9">
    <source>
        <dbReference type="EMBL" id="EGZ12881.1"/>
    </source>
</evidence>
<dbReference type="InterPro" id="IPR052758">
    <property type="entry name" value="SRC_co-chaperone"/>
</dbReference>
<feature type="coiled-coil region" evidence="6">
    <location>
        <begin position="339"/>
        <end position="366"/>
    </location>
</feature>
<dbReference type="InterPro" id="IPR019734">
    <property type="entry name" value="TPR_rpt"/>
</dbReference>
<dbReference type="EMBL" id="JH159156">
    <property type="protein sequence ID" value="EGZ12881.1"/>
    <property type="molecule type" value="Genomic_DNA"/>
</dbReference>
<feature type="compositionally biased region" description="Basic residues" evidence="7">
    <location>
        <begin position="1076"/>
        <end position="1088"/>
    </location>
</feature>
<proteinExistence type="predicted"/>
<dbReference type="GeneID" id="20646865"/>